<evidence type="ECO:0000259" key="2">
    <source>
        <dbReference type="Pfam" id="PF09990"/>
    </source>
</evidence>
<keyword evidence="1" id="KW-1133">Transmembrane helix</keyword>
<dbReference type="Pfam" id="PF09990">
    <property type="entry name" value="DUF2231"/>
    <property type="match status" value="1"/>
</dbReference>
<feature type="domain" description="DUF2231" evidence="2">
    <location>
        <begin position="14"/>
        <end position="133"/>
    </location>
</feature>
<dbReference type="InterPro" id="IPR016923">
    <property type="entry name" value="UCP029509"/>
</dbReference>
<comment type="caution">
    <text evidence="3">The sequence shown here is derived from an EMBL/GenBank/DDBJ whole genome shotgun (WGS) entry which is preliminary data.</text>
</comment>
<feature type="transmembrane region" description="Helical" evidence="1">
    <location>
        <begin position="49"/>
        <end position="70"/>
    </location>
</feature>
<feature type="transmembrane region" description="Helical" evidence="1">
    <location>
        <begin position="12"/>
        <end position="29"/>
    </location>
</feature>
<proteinExistence type="predicted"/>
<reference evidence="3 4" key="1">
    <citation type="submission" date="2024-07" db="EMBL/GenBank/DDBJ databases">
        <title>Novosphingobium kalidii RD2P27.</title>
        <authorList>
            <person name="Sun J.-Q."/>
        </authorList>
    </citation>
    <scope>NUCLEOTIDE SEQUENCE [LARGE SCALE GENOMIC DNA]</scope>
    <source>
        <strain evidence="3 4">RD2P27</strain>
    </source>
</reference>
<keyword evidence="1" id="KW-0812">Transmembrane</keyword>
<evidence type="ECO:0000256" key="1">
    <source>
        <dbReference type="SAM" id="Phobius"/>
    </source>
</evidence>
<accession>A0ABV2CZ39</accession>
<protein>
    <submittedName>
        <fullName evidence="3">DUF2231 domain-containing protein</fullName>
    </submittedName>
</protein>
<evidence type="ECO:0000313" key="3">
    <source>
        <dbReference type="EMBL" id="MET1754871.1"/>
    </source>
</evidence>
<evidence type="ECO:0000313" key="4">
    <source>
        <dbReference type="Proteomes" id="UP001548713"/>
    </source>
</evidence>
<sequence>MAIVHEPRTRRAIHPLHAVFLASSVPLFLGTLLSDYAYTSTYHIQWSNFASWLLVGAMVFTGLALLWSFVSLLRAHRRKGTVLVTFLLLLAVFVLGLINAFVHARDAWGTMPEGLILSVIVSVLAVAATWAGFSTLRTGVTR</sequence>
<dbReference type="RefSeq" id="WP_353983324.1">
    <property type="nucleotide sequence ID" value="NZ_JBEWLY010000008.1"/>
</dbReference>
<keyword evidence="4" id="KW-1185">Reference proteome</keyword>
<dbReference type="Proteomes" id="UP001548713">
    <property type="component" value="Unassembled WGS sequence"/>
</dbReference>
<keyword evidence="1" id="KW-0472">Membrane</keyword>
<dbReference type="InterPro" id="IPR019251">
    <property type="entry name" value="DUF2231_TM"/>
</dbReference>
<feature type="transmembrane region" description="Helical" evidence="1">
    <location>
        <begin position="114"/>
        <end position="133"/>
    </location>
</feature>
<dbReference type="EMBL" id="JBEWLY010000008">
    <property type="protein sequence ID" value="MET1754871.1"/>
    <property type="molecule type" value="Genomic_DNA"/>
</dbReference>
<organism evidence="3 4">
    <name type="scientific">Novosphingobium kalidii</name>
    <dbReference type="NCBI Taxonomy" id="3230299"/>
    <lineage>
        <taxon>Bacteria</taxon>
        <taxon>Pseudomonadati</taxon>
        <taxon>Pseudomonadota</taxon>
        <taxon>Alphaproteobacteria</taxon>
        <taxon>Sphingomonadales</taxon>
        <taxon>Sphingomonadaceae</taxon>
        <taxon>Novosphingobium</taxon>
    </lineage>
</organism>
<dbReference type="PIRSF" id="PIRSF029509">
    <property type="entry name" value="UCP029509"/>
    <property type="match status" value="1"/>
</dbReference>
<feature type="transmembrane region" description="Helical" evidence="1">
    <location>
        <begin position="82"/>
        <end position="102"/>
    </location>
</feature>
<name>A0ABV2CZ39_9SPHN</name>
<gene>
    <name evidence="3" type="ORF">ABVV53_05265</name>
</gene>